<dbReference type="PANTHER" id="PTHR11946:SF109">
    <property type="entry name" value="VALINE--TRNA LIGASE"/>
    <property type="match status" value="1"/>
</dbReference>
<feature type="coiled-coil region" evidence="10">
    <location>
        <begin position="390"/>
        <end position="417"/>
    </location>
</feature>
<reference evidence="13 14" key="1">
    <citation type="journal article" date="2018" name="New Phytol.">
        <title>Phylogenomics of Endogonaceae and evolution of mycorrhizas within Mucoromycota.</title>
        <authorList>
            <person name="Chang Y."/>
            <person name="Desiro A."/>
            <person name="Na H."/>
            <person name="Sandor L."/>
            <person name="Lipzen A."/>
            <person name="Clum A."/>
            <person name="Barry K."/>
            <person name="Grigoriev I.V."/>
            <person name="Martin F.M."/>
            <person name="Stajich J.E."/>
            <person name="Smith M.E."/>
            <person name="Bonito G."/>
            <person name="Spatafora J.W."/>
        </authorList>
    </citation>
    <scope>NUCLEOTIDE SEQUENCE [LARGE SCALE GENOMIC DNA]</scope>
    <source>
        <strain evidence="13 14">AD002</strain>
    </source>
</reference>
<comment type="subcellular location">
    <subcellularLocation>
        <location evidence="1">Cytoplasm</location>
    </subcellularLocation>
</comment>
<evidence type="ECO:0000256" key="6">
    <source>
        <dbReference type="ARBA" id="ARBA00022840"/>
    </source>
</evidence>
<evidence type="ECO:0000259" key="12">
    <source>
        <dbReference type="Pfam" id="PF08264"/>
    </source>
</evidence>
<evidence type="ECO:0000256" key="9">
    <source>
        <dbReference type="ARBA" id="ARBA00029936"/>
    </source>
</evidence>
<keyword evidence="8" id="KW-0030">Aminoacyl-tRNA synthetase</keyword>
<dbReference type="Pfam" id="PF08264">
    <property type="entry name" value="Anticodon_1"/>
    <property type="match status" value="1"/>
</dbReference>
<comment type="caution">
    <text evidence="13">The sequence shown here is derived from an EMBL/GenBank/DDBJ whole genome shotgun (WGS) entry which is preliminary data.</text>
</comment>
<dbReference type="PANTHER" id="PTHR11946">
    <property type="entry name" value="VALYL-TRNA SYNTHETASES"/>
    <property type="match status" value="1"/>
</dbReference>
<sequence length="428" mass="48322">MSKSLGNVIDPLHIIDGVSLETLKEGLRASNLAKAEVYRSLTVMEKEYPEGIAACGTDSLRFALINYTQQTRQINLDVASVVLTTHFGNKFWQLMRFSLSRFDAACHRFDIAPSASLPSDPTNISLVNRYVLSRLAAAVEQCQAGMEQYKLYEATDAVRKFVVEDLCDVYVEFSKPVLQDGNTEKAKEKKTTLDILGTCLDVSLKLTHPFMPFVTEELWQTLQPYTNAGKSNTSSPPSLMLASFPSKANFSHWRDETVEKDFKHLHSLIDHLYSIDHIFGLTCVHTIILSIIHASRSLRQSNRVSKTRELPFVVWSDDPAALALEGPLRRYTDEIKRFARASELRMVDATKHYDAAILGASAVKVITPNLHVYTPMSAILSAALVTDEQVTLLQKKLERTERELEQVRARMGNEDYERRVPEIVREKD</sequence>
<evidence type="ECO:0000256" key="8">
    <source>
        <dbReference type="ARBA" id="ARBA00023146"/>
    </source>
</evidence>
<dbReference type="SUPFAM" id="SSF47323">
    <property type="entry name" value="Anticodon-binding domain of a subclass of class I aminoacyl-tRNA synthetases"/>
    <property type="match status" value="1"/>
</dbReference>
<dbReference type="InterPro" id="IPR002300">
    <property type="entry name" value="aa-tRNA-synth_Ia"/>
</dbReference>
<feature type="domain" description="Aminoacyl-tRNA synthetase class Ia" evidence="11">
    <location>
        <begin position="1"/>
        <end position="77"/>
    </location>
</feature>
<keyword evidence="14" id="KW-1185">Reference proteome</keyword>
<gene>
    <name evidence="13" type="ORF">BC938DRAFT_480372</name>
</gene>
<evidence type="ECO:0000313" key="14">
    <source>
        <dbReference type="Proteomes" id="UP000274822"/>
    </source>
</evidence>
<dbReference type="GO" id="GO:0006438">
    <property type="term" value="P:valyl-tRNA aminoacylation"/>
    <property type="evidence" value="ECO:0007669"/>
    <property type="project" value="InterPro"/>
</dbReference>
<dbReference type="AlphaFoldDB" id="A0A433QIQ2"/>
<dbReference type="EC" id="6.1.1.9" evidence="3"/>
<evidence type="ECO:0000256" key="7">
    <source>
        <dbReference type="ARBA" id="ARBA00022917"/>
    </source>
</evidence>
<feature type="domain" description="Methionyl/Valyl/Leucyl/Isoleucyl-tRNA synthetase anticodon-binding" evidence="12">
    <location>
        <begin position="128"/>
        <end position="309"/>
    </location>
</feature>
<evidence type="ECO:0000256" key="10">
    <source>
        <dbReference type="SAM" id="Coils"/>
    </source>
</evidence>
<evidence type="ECO:0000256" key="1">
    <source>
        <dbReference type="ARBA" id="ARBA00004496"/>
    </source>
</evidence>
<dbReference type="Proteomes" id="UP000274822">
    <property type="component" value="Unassembled WGS sequence"/>
</dbReference>
<dbReference type="InterPro" id="IPR033705">
    <property type="entry name" value="Anticodon_Ia_Val"/>
</dbReference>
<keyword evidence="10" id="KW-0175">Coiled coil</keyword>
<protein>
    <recommendedName>
        <fullName evidence="3">valine--tRNA ligase</fullName>
        <ecNumber evidence="3">6.1.1.9</ecNumber>
    </recommendedName>
    <alternativeName>
        <fullName evidence="9">Valyl-tRNA synthetase</fullName>
    </alternativeName>
</protein>
<evidence type="ECO:0000256" key="2">
    <source>
        <dbReference type="ARBA" id="ARBA00005594"/>
    </source>
</evidence>
<feature type="non-terminal residue" evidence="13">
    <location>
        <position position="428"/>
    </location>
</feature>
<evidence type="ECO:0000313" key="13">
    <source>
        <dbReference type="EMBL" id="RUS29687.1"/>
    </source>
</evidence>
<comment type="similarity">
    <text evidence="2">Belongs to the class-I aminoacyl-tRNA synthetase family.</text>
</comment>
<dbReference type="Pfam" id="PF00133">
    <property type="entry name" value="tRNA-synt_1"/>
    <property type="match status" value="1"/>
</dbReference>
<dbReference type="Gene3D" id="1.10.730.10">
    <property type="entry name" value="Isoleucyl-tRNA Synthetase, Domain 1"/>
    <property type="match status" value="1"/>
</dbReference>
<proteinExistence type="inferred from homology"/>
<dbReference type="InterPro" id="IPR002303">
    <property type="entry name" value="Valyl-tRNA_ligase"/>
</dbReference>
<dbReference type="EMBL" id="RBNJ01004830">
    <property type="protein sequence ID" value="RUS29687.1"/>
    <property type="molecule type" value="Genomic_DNA"/>
</dbReference>
<keyword evidence="7" id="KW-0648">Protein biosynthesis</keyword>
<keyword evidence="5" id="KW-0547">Nucleotide-binding</keyword>
<evidence type="ECO:0000256" key="3">
    <source>
        <dbReference type="ARBA" id="ARBA00013169"/>
    </source>
</evidence>
<name>A0A433QIQ2_9FUNG</name>
<accession>A0A433QIQ2</accession>
<dbReference type="InterPro" id="IPR013155">
    <property type="entry name" value="M/V/L/I-tRNA-synth_anticd-bd"/>
</dbReference>
<dbReference type="InterPro" id="IPR009080">
    <property type="entry name" value="tRNAsynth_Ia_anticodon-bd"/>
</dbReference>
<keyword evidence="4" id="KW-0436">Ligase</keyword>
<evidence type="ECO:0000256" key="5">
    <source>
        <dbReference type="ARBA" id="ARBA00022741"/>
    </source>
</evidence>
<evidence type="ECO:0000259" key="11">
    <source>
        <dbReference type="Pfam" id="PF00133"/>
    </source>
</evidence>
<dbReference type="GO" id="GO:0004832">
    <property type="term" value="F:valine-tRNA ligase activity"/>
    <property type="evidence" value="ECO:0007669"/>
    <property type="project" value="UniProtKB-EC"/>
</dbReference>
<dbReference type="GO" id="GO:0005829">
    <property type="term" value="C:cytosol"/>
    <property type="evidence" value="ECO:0007669"/>
    <property type="project" value="TreeGrafter"/>
</dbReference>
<dbReference type="GO" id="GO:0005524">
    <property type="term" value="F:ATP binding"/>
    <property type="evidence" value="ECO:0007669"/>
    <property type="project" value="UniProtKB-KW"/>
</dbReference>
<dbReference type="CDD" id="cd07962">
    <property type="entry name" value="Anticodon_Ia_Val"/>
    <property type="match status" value="1"/>
</dbReference>
<organism evidence="13 14">
    <name type="scientific">Jimgerdemannia flammicorona</name>
    <dbReference type="NCBI Taxonomy" id="994334"/>
    <lineage>
        <taxon>Eukaryota</taxon>
        <taxon>Fungi</taxon>
        <taxon>Fungi incertae sedis</taxon>
        <taxon>Mucoromycota</taxon>
        <taxon>Mucoromycotina</taxon>
        <taxon>Endogonomycetes</taxon>
        <taxon>Endogonales</taxon>
        <taxon>Endogonaceae</taxon>
        <taxon>Jimgerdemannia</taxon>
    </lineage>
</organism>
<dbReference type="SUPFAM" id="SSF52374">
    <property type="entry name" value="Nucleotidylyl transferase"/>
    <property type="match status" value="1"/>
</dbReference>
<evidence type="ECO:0000256" key="4">
    <source>
        <dbReference type="ARBA" id="ARBA00022598"/>
    </source>
</evidence>
<keyword evidence="6" id="KW-0067">ATP-binding</keyword>